<organism evidence="1">
    <name type="scientific">hydrothermal vent metagenome</name>
    <dbReference type="NCBI Taxonomy" id="652676"/>
    <lineage>
        <taxon>unclassified sequences</taxon>
        <taxon>metagenomes</taxon>
        <taxon>ecological metagenomes</taxon>
    </lineage>
</organism>
<reference evidence="1" key="1">
    <citation type="submission" date="2016-10" db="EMBL/GenBank/DDBJ databases">
        <authorList>
            <person name="de Groot N.N."/>
        </authorList>
    </citation>
    <scope>NUCLEOTIDE SEQUENCE</scope>
</reference>
<dbReference type="AlphaFoldDB" id="A0A1W1BJ00"/>
<protein>
    <recommendedName>
        <fullName evidence="2">Formylmethanofuran dehydrogenase subunit E domain-containing protein</fullName>
    </recommendedName>
</protein>
<dbReference type="EMBL" id="FPHL01000004">
    <property type="protein sequence ID" value="SFV53488.1"/>
    <property type="molecule type" value="Genomic_DNA"/>
</dbReference>
<evidence type="ECO:0008006" key="2">
    <source>
        <dbReference type="Google" id="ProtNLM"/>
    </source>
</evidence>
<accession>A0A1W1BJ00</accession>
<proteinExistence type="predicted"/>
<sequence length="200" mass="21650">MTYPDFFDQVEPIQLEDPLSNFLGAFEEGLMEITYLDCVKLAGHSCPTVAGAYLMAKKGLAALYGNELPRRGSIRVSLHENEADGVTGVIGNVIAFIAGANGIGGFKGIGGHFARNNLLHYDVPMEGEVTLTRTDTNHSVTLNYNPSIIPADPAMQPLMGKSLQGLASAGERKKFGQLWQARVEKILLSAALWDQMITIK</sequence>
<gene>
    <name evidence="1" type="ORF">MNB_SV-10-1259</name>
</gene>
<name>A0A1W1BJ00_9ZZZZ</name>
<evidence type="ECO:0000313" key="1">
    <source>
        <dbReference type="EMBL" id="SFV53488.1"/>
    </source>
</evidence>